<evidence type="ECO:0000313" key="2">
    <source>
        <dbReference type="EMBL" id="KAG0566999.1"/>
    </source>
</evidence>
<dbReference type="EMBL" id="CM026428">
    <property type="protein sequence ID" value="KAG0566999.1"/>
    <property type="molecule type" value="Genomic_DNA"/>
</dbReference>
<comment type="caution">
    <text evidence="2">The sequence shown here is derived from an EMBL/GenBank/DDBJ whole genome shotgun (WGS) entry which is preliminary data.</text>
</comment>
<name>A0A8T0H9Z5_CERPU</name>
<feature type="signal peptide" evidence="1">
    <location>
        <begin position="1"/>
        <end position="28"/>
    </location>
</feature>
<dbReference type="Proteomes" id="UP000822688">
    <property type="component" value="Chromosome 7"/>
</dbReference>
<reference evidence="2" key="1">
    <citation type="submission" date="2020-06" db="EMBL/GenBank/DDBJ databases">
        <title>WGS assembly of Ceratodon purpureus strain R40.</title>
        <authorList>
            <person name="Carey S.B."/>
            <person name="Jenkins J."/>
            <person name="Shu S."/>
            <person name="Lovell J.T."/>
            <person name="Sreedasyam A."/>
            <person name="Maumus F."/>
            <person name="Tiley G.P."/>
            <person name="Fernandez-Pozo N."/>
            <person name="Barry K."/>
            <person name="Chen C."/>
            <person name="Wang M."/>
            <person name="Lipzen A."/>
            <person name="Daum C."/>
            <person name="Saski C.A."/>
            <person name="Payton A.C."/>
            <person name="Mcbreen J.C."/>
            <person name="Conrad R.E."/>
            <person name="Kollar L.M."/>
            <person name="Olsson S."/>
            <person name="Huttunen S."/>
            <person name="Landis J.B."/>
            <person name="Wickett N.J."/>
            <person name="Johnson M.G."/>
            <person name="Rensing S.A."/>
            <person name="Grimwood J."/>
            <person name="Schmutz J."/>
            <person name="Mcdaniel S.F."/>
        </authorList>
    </citation>
    <scope>NUCLEOTIDE SEQUENCE</scope>
    <source>
        <strain evidence="2">R40</strain>
    </source>
</reference>
<evidence type="ECO:0000313" key="3">
    <source>
        <dbReference type="Proteomes" id="UP000822688"/>
    </source>
</evidence>
<proteinExistence type="predicted"/>
<keyword evidence="1" id="KW-0732">Signal</keyword>
<dbReference type="AlphaFoldDB" id="A0A8T0H9Z5"/>
<sequence>MMTMTTLTPITASILLEMAVIKLTLSSAREGIMGETCFLCSELEMFLLKHLSNLLRTRGLASILFFMNSDNSITRQRIFWILCVMNFQPKIGSSVSVQGLHHRLA</sequence>
<keyword evidence="3" id="KW-1185">Reference proteome</keyword>
<gene>
    <name evidence="2" type="ORF">KC19_7G103000</name>
</gene>
<evidence type="ECO:0008006" key="4">
    <source>
        <dbReference type="Google" id="ProtNLM"/>
    </source>
</evidence>
<accession>A0A8T0H9Z5</accession>
<protein>
    <recommendedName>
        <fullName evidence="4">Secreted protein</fullName>
    </recommendedName>
</protein>
<organism evidence="2 3">
    <name type="scientific">Ceratodon purpureus</name>
    <name type="common">Fire moss</name>
    <name type="synonym">Dicranum purpureum</name>
    <dbReference type="NCBI Taxonomy" id="3225"/>
    <lineage>
        <taxon>Eukaryota</taxon>
        <taxon>Viridiplantae</taxon>
        <taxon>Streptophyta</taxon>
        <taxon>Embryophyta</taxon>
        <taxon>Bryophyta</taxon>
        <taxon>Bryophytina</taxon>
        <taxon>Bryopsida</taxon>
        <taxon>Dicranidae</taxon>
        <taxon>Pseudoditrichales</taxon>
        <taxon>Ditrichaceae</taxon>
        <taxon>Ceratodon</taxon>
    </lineage>
</organism>
<feature type="chain" id="PRO_5035903432" description="Secreted protein" evidence="1">
    <location>
        <begin position="29"/>
        <end position="105"/>
    </location>
</feature>
<evidence type="ECO:0000256" key="1">
    <source>
        <dbReference type="SAM" id="SignalP"/>
    </source>
</evidence>